<dbReference type="InterPro" id="IPR035089">
    <property type="entry name" value="Phage_sheath_subtilisin"/>
</dbReference>
<feature type="domain" description="Tail sheath protein C-terminal" evidence="3">
    <location>
        <begin position="338"/>
        <end position="443"/>
    </location>
</feature>
<accession>A0A494XZN1</accession>
<proteinExistence type="inferred from homology"/>
<dbReference type="Proteomes" id="UP000270342">
    <property type="component" value="Unassembled WGS sequence"/>
</dbReference>
<dbReference type="InterPro" id="IPR020287">
    <property type="entry name" value="Tail_sheath_C"/>
</dbReference>
<comment type="similarity">
    <text evidence="1">Belongs to the myoviridae tail sheath protein family.</text>
</comment>
<evidence type="ECO:0000256" key="1">
    <source>
        <dbReference type="ARBA" id="ARBA00008005"/>
    </source>
</evidence>
<organism evidence="4 5">
    <name type="scientific">Pararobbsia silviterrae</name>
    <dbReference type="NCBI Taxonomy" id="1792498"/>
    <lineage>
        <taxon>Bacteria</taxon>
        <taxon>Pseudomonadati</taxon>
        <taxon>Pseudomonadota</taxon>
        <taxon>Betaproteobacteria</taxon>
        <taxon>Burkholderiales</taxon>
        <taxon>Burkholderiaceae</taxon>
        <taxon>Pararobbsia</taxon>
    </lineage>
</organism>
<dbReference type="PANTHER" id="PTHR35861">
    <property type="match status" value="1"/>
</dbReference>
<evidence type="ECO:0000259" key="3">
    <source>
        <dbReference type="Pfam" id="PF17482"/>
    </source>
</evidence>
<dbReference type="RefSeq" id="WP_121086778.1">
    <property type="nucleotide sequence ID" value="NZ_RBZU01000004.1"/>
</dbReference>
<evidence type="ECO:0000313" key="5">
    <source>
        <dbReference type="Proteomes" id="UP000270342"/>
    </source>
</evidence>
<dbReference type="AlphaFoldDB" id="A0A494XZN1"/>
<protein>
    <submittedName>
        <fullName evidence="4">Phage tail sheath family protein</fullName>
    </submittedName>
</protein>
<dbReference type="PANTHER" id="PTHR35861:SF1">
    <property type="entry name" value="PHAGE TAIL SHEATH PROTEIN"/>
    <property type="match status" value="1"/>
</dbReference>
<dbReference type="Gene3D" id="3.40.50.11780">
    <property type="match status" value="1"/>
</dbReference>
<feature type="domain" description="Tail sheath protein subtilisin-like" evidence="2">
    <location>
        <begin position="248"/>
        <end position="329"/>
    </location>
</feature>
<evidence type="ECO:0000259" key="2">
    <source>
        <dbReference type="Pfam" id="PF04984"/>
    </source>
</evidence>
<comment type="caution">
    <text evidence="4">The sequence shown here is derived from an EMBL/GenBank/DDBJ whole genome shotgun (WGS) entry which is preliminary data.</text>
</comment>
<evidence type="ECO:0000313" key="4">
    <source>
        <dbReference type="EMBL" id="RKP55965.1"/>
    </source>
</evidence>
<dbReference type="OrthoDB" id="9767864at2"/>
<dbReference type="Pfam" id="PF17482">
    <property type="entry name" value="Phage_sheath_1C"/>
    <property type="match status" value="1"/>
</dbReference>
<dbReference type="InterPro" id="IPR052042">
    <property type="entry name" value="Tail_sheath_structural"/>
</dbReference>
<gene>
    <name evidence="4" type="ORF">D7S86_12315</name>
</gene>
<keyword evidence="5" id="KW-1185">Reference proteome</keyword>
<dbReference type="EMBL" id="RBZU01000004">
    <property type="protein sequence ID" value="RKP55965.1"/>
    <property type="molecule type" value="Genomic_DNA"/>
</dbReference>
<dbReference type="Pfam" id="PF04984">
    <property type="entry name" value="Phage_sheath_1"/>
    <property type="match status" value="1"/>
</dbReference>
<sequence length="449" mass="48700">MTVTVTYPGVYVEEDSSTSLSVISSPTAVPIFIAVDMYDDQGHLFPSYECIRINNYLEFVNLSIIHWTNVSVSILSGDGSSGDPYTVSISYVPVNGTHCFLQLRNYFANGGGYCYVLPVSGDDLAEPEIAGSRLVSEIQKYSDVTLISVVALNTERSAVVYPLLTPLLVSGSLYFMITDADEEGQPTSAAPAYSAAYYPTIEIRADGTRPPDTAITVVSRDDNGDNTVTTLAEMGGDNEVAYWDISNQIDRDFLTLSFPMPASSTMAGVYCATDRQRGVWSAPANVAIEGILGISAPVSNAVAGALNDTGVNVFRYVNKRGYIVAGARTVDGTATNTDLSWRYIQVRRLFNSAESDIKRAMRTLVFEPNNAPTWEKARSAIDNYLYALWQEGALVGAKHEDAYFVQIGKDVTMTDDDIAAGKMIATVGMAAVRPAEFIILQFTQDMMGS</sequence>
<reference evidence="4 5" key="1">
    <citation type="submission" date="2018-10" db="EMBL/GenBank/DDBJ databases">
        <title>Robbsia sp. DHC34, isolated from soil.</title>
        <authorList>
            <person name="Gao Z.-H."/>
            <person name="Qiu L.-H."/>
        </authorList>
    </citation>
    <scope>NUCLEOTIDE SEQUENCE [LARGE SCALE GENOMIC DNA]</scope>
    <source>
        <strain evidence="4 5">DHC34</strain>
    </source>
</reference>
<name>A0A494XZN1_9BURK</name>